<dbReference type="GO" id="GO:0003700">
    <property type="term" value="F:DNA-binding transcription factor activity"/>
    <property type="evidence" value="ECO:0007669"/>
    <property type="project" value="InterPro"/>
</dbReference>
<evidence type="ECO:0000256" key="2">
    <source>
        <dbReference type="ARBA" id="ARBA00023125"/>
    </source>
</evidence>
<dbReference type="KEGG" id="pseg:D3H65_03025"/>
<evidence type="ECO:0000256" key="1">
    <source>
        <dbReference type="ARBA" id="ARBA00023015"/>
    </source>
</evidence>
<dbReference type="SUPFAM" id="SSF46689">
    <property type="entry name" value="Homeodomain-like"/>
    <property type="match status" value="1"/>
</dbReference>
<dbReference type="Proteomes" id="UP000263900">
    <property type="component" value="Chromosome"/>
</dbReference>
<dbReference type="OrthoDB" id="323290at2"/>
<dbReference type="InterPro" id="IPR046532">
    <property type="entry name" value="DUF6597"/>
</dbReference>
<dbReference type="GO" id="GO:0043565">
    <property type="term" value="F:sequence-specific DNA binding"/>
    <property type="evidence" value="ECO:0007669"/>
    <property type="project" value="InterPro"/>
</dbReference>
<dbReference type="PANTHER" id="PTHR46796:SF13">
    <property type="entry name" value="HTH-TYPE TRANSCRIPTIONAL ACTIVATOR RHAS"/>
    <property type="match status" value="1"/>
</dbReference>
<evidence type="ECO:0000313" key="6">
    <source>
        <dbReference type="Proteomes" id="UP000263900"/>
    </source>
</evidence>
<keyword evidence="2" id="KW-0238">DNA-binding</keyword>
<dbReference type="AlphaFoldDB" id="A0A3B7MI66"/>
<evidence type="ECO:0000256" key="3">
    <source>
        <dbReference type="ARBA" id="ARBA00023163"/>
    </source>
</evidence>
<dbReference type="PRINTS" id="PR00032">
    <property type="entry name" value="HTHARAC"/>
</dbReference>
<dbReference type="InterPro" id="IPR018060">
    <property type="entry name" value="HTH_AraC"/>
</dbReference>
<dbReference type="InterPro" id="IPR020449">
    <property type="entry name" value="Tscrpt_reg_AraC-type_HTH"/>
</dbReference>
<evidence type="ECO:0000259" key="4">
    <source>
        <dbReference type="PROSITE" id="PS01124"/>
    </source>
</evidence>
<reference evidence="5 6" key="1">
    <citation type="submission" date="2018-09" db="EMBL/GenBank/DDBJ databases">
        <title>Genome sequencing of strain 6GH32-13.</title>
        <authorList>
            <person name="Weon H.-Y."/>
            <person name="Heo J."/>
            <person name="Kwon S.-W."/>
        </authorList>
    </citation>
    <scope>NUCLEOTIDE SEQUENCE [LARGE SCALE GENOMIC DNA]</scope>
    <source>
        <strain evidence="5 6">5GH32-13</strain>
    </source>
</reference>
<accession>A0A3B7MI66</accession>
<keyword evidence="6" id="KW-1185">Reference proteome</keyword>
<dbReference type="SMART" id="SM00342">
    <property type="entry name" value="HTH_ARAC"/>
    <property type="match status" value="1"/>
</dbReference>
<sequence>MKTQFIIPSPAVSRYVSHILVIENDRHIHPDFVLPLFANGAPTLVFQTVPALKQDQSIGHLTLYGQLIKPDALSLRGDFTMIACFFYPYALKALFGIAAQELTDAHMDLALLQQANAFSLEEQLLNLPSLTERLQLLERFILQLSHDSTTDRKIVFATQEIIKDHSPDALIRIRQDLHISERTFQRLFEAHVGIAPKLFSRVCQFNAAFQQLNQYGFSKLSDLAYDHGFADQSHFIRTFKEFTGLTPKEYLAQMAPYNPKF</sequence>
<evidence type="ECO:0000313" key="5">
    <source>
        <dbReference type="EMBL" id="AXY73003.1"/>
    </source>
</evidence>
<dbReference type="EMBL" id="CP032157">
    <property type="protein sequence ID" value="AXY73003.1"/>
    <property type="molecule type" value="Genomic_DNA"/>
</dbReference>
<dbReference type="Gene3D" id="1.10.10.60">
    <property type="entry name" value="Homeodomain-like"/>
    <property type="match status" value="1"/>
</dbReference>
<protein>
    <submittedName>
        <fullName evidence="5">AraC family transcriptional regulator</fullName>
    </submittedName>
</protein>
<dbReference type="InterPro" id="IPR009057">
    <property type="entry name" value="Homeodomain-like_sf"/>
</dbReference>
<dbReference type="RefSeq" id="WP_119048841.1">
    <property type="nucleotide sequence ID" value="NZ_CP032157.1"/>
</dbReference>
<organism evidence="5 6">
    <name type="scientific">Paraflavitalea soli</name>
    <dbReference type="NCBI Taxonomy" id="2315862"/>
    <lineage>
        <taxon>Bacteria</taxon>
        <taxon>Pseudomonadati</taxon>
        <taxon>Bacteroidota</taxon>
        <taxon>Chitinophagia</taxon>
        <taxon>Chitinophagales</taxon>
        <taxon>Chitinophagaceae</taxon>
        <taxon>Paraflavitalea</taxon>
    </lineage>
</organism>
<dbReference type="Pfam" id="PF12833">
    <property type="entry name" value="HTH_18"/>
    <property type="match status" value="1"/>
</dbReference>
<name>A0A3B7MI66_9BACT</name>
<feature type="domain" description="HTH araC/xylS-type" evidence="4">
    <location>
        <begin position="151"/>
        <end position="253"/>
    </location>
</feature>
<gene>
    <name evidence="5" type="ORF">D3H65_03025</name>
</gene>
<keyword evidence="1" id="KW-0805">Transcription regulation</keyword>
<dbReference type="Pfam" id="PF20240">
    <property type="entry name" value="DUF6597"/>
    <property type="match status" value="1"/>
</dbReference>
<dbReference type="PROSITE" id="PS01124">
    <property type="entry name" value="HTH_ARAC_FAMILY_2"/>
    <property type="match status" value="1"/>
</dbReference>
<dbReference type="PANTHER" id="PTHR46796">
    <property type="entry name" value="HTH-TYPE TRANSCRIPTIONAL ACTIVATOR RHAS-RELATED"/>
    <property type="match status" value="1"/>
</dbReference>
<dbReference type="InterPro" id="IPR050204">
    <property type="entry name" value="AraC_XylS_family_regulators"/>
</dbReference>
<proteinExistence type="predicted"/>
<keyword evidence="3" id="KW-0804">Transcription</keyword>